<keyword evidence="4" id="KW-0812">Transmembrane</keyword>
<organism evidence="8 9">
    <name type="scientific">Vibrio variabilis</name>
    <dbReference type="NCBI Taxonomy" id="990271"/>
    <lineage>
        <taxon>Bacteria</taxon>
        <taxon>Pseudomonadati</taxon>
        <taxon>Pseudomonadota</taxon>
        <taxon>Gammaproteobacteria</taxon>
        <taxon>Vibrionales</taxon>
        <taxon>Vibrionaceae</taxon>
        <taxon>Vibrio</taxon>
    </lineage>
</organism>
<protein>
    <submittedName>
        <fullName evidence="8">Rod shape-determining protein MreD</fullName>
    </submittedName>
</protein>
<keyword evidence="9" id="KW-1185">Reference proteome</keyword>
<accession>A0ABQ0JC07</accession>
<dbReference type="NCBIfam" id="TIGR03426">
    <property type="entry name" value="shape_MreD"/>
    <property type="match status" value="1"/>
</dbReference>
<evidence type="ECO:0000313" key="8">
    <source>
        <dbReference type="EMBL" id="GAL26292.1"/>
    </source>
</evidence>
<evidence type="ECO:0000256" key="5">
    <source>
        <dbReference type="ARBA" id="ARBA00022960"/>
    </source>
</evidence>
<reference evidence="9" key="2">
    <citation type="submission" date="2014-09" db="EMBL/GenBank/DDBJ databases">
        <authorList>
            <consortium name="NBRP consortium"/>
            <person name="Sawabe T."/>
            <person name="Meirelles P."/>
            <person name="Nakanishi M."/>
            <person name="Sayaka M."/>
            <person name="Hattori M."/>
            <person name="Ohkuma M."/>
        </authorList>
    </citation>
    <scope>NUCLEOTIDE SEQUENCE [LARGE SCALE GENOMIC DNA]</scope>
    <source>
        <strain evidence="9">JCM 19239</strain>
    </source>
</reference>
<comment type="subcellular location">
    <subcellularLocation>
        <location evidence="1">Cell membrane</location>
        <topology evidence="1">Multi-pass membrane protein</topology>
    </subcellularLocation>
</comment>
<sequence length="64" mass="7031">MVIGTSLLVALVLQTIPWPGVLDFIRPSWLFLVLGYWVLALPHRVNVGTALFVGLVWDLLVGSS</sequence>
<comment type="similarity">
    <text evidence="2">Belongs to the MreD family.</text>
</comment>
<evidence type="ECO:0000256" key="6">
    <source>
        <dbReference type="ARBA" id="ARBA00022989"/>
    </source>
</evidence>
<evidence type="ECO:0000256" key="2">
    <source>
        <dbReference type="ARBA" id="ARBA00007776"/>
    </source>
</evidence>
<dbReference type="InterPro" id="IPR026034">
    <property type="entry name" value="MreD_proteobac"/>
</dbReference>
<comment type="caution">
    <text evidence="8">The sequence shown here is derived from an EMBL/GenBank/DDBJ whole genome shotgun (WGS) entry which is preliminary data.</text>
</comment>
<dbReference type="Pfam" id="PF04093">
    <property type="entry name" value="MreD"/>
    <property type="match status" value="1"/>
</dbReference>
<evidence type="ECO:0000256" key="1">
    <source>
        <dbReference type="ARBA" id="ARBA00004651"/>
    </source>
</evidence>
<dbReference type="PANTHER" id="PTHR37484:SF1">
    <property type="entry name" value="ROD SHAPE-DETERMINING PROTEIN MRED"/>
    <property type="match status" value="1"/>
</dbReference>
<dbReference type="InterPro" id="IPR007227">
    <property type="entry name" value="Cell_shape_determining_MreD"/>
</dbReference>
<keyword evidence="3" id="KW-1003">Cell membrane</keyword>
<evidence type="ECO:0000256" key="3">
    <source>
        <dbReference type="ARBA" id="ARBA00022475"/>
    </source>
</evidence>
<evidence type="ECO:0000256" key="4">
    <source>
        <dbReference type="ARBA" id="ARBA00022692"/>
    </source>
</evidence>
<name>A0ABQ0JC07_9VIBR</name>
<gene>
    <name evidence="8" type="ORF">JCM19239_3625</name>
</gene>
<reference evidence="9" key="1">
    <citation type="submission" date="2014-09" db="EMBL/GenBank/DDBJ databases">
        <title>Vibrio variabilis JCM 19239. (C206) whole genome shotgun sequence.</title>
        <authorList>
            <person name="Sawabe T."/>
            <person name="Meirelles P."/>
            <person name="Nakanishi M."/>
            <person name="Sayaka M."/>
            <person name="Hattori M."/>
            <person name="Ohkuma M."/>
        </authorList>
    </citation>
    <scope>NUCLEOTIDE SEQUENCE [LARGE SCALE GENOMIC DNA]</scope>
    <source>
        <strain evidence="9">JCM 19239</strain>
    </source>
</reference>
<dbReference type="EMBL" id="BBMS01000017">
    <property type="protein sequence ID" value="GAL26292.1"/>
    <property type="molecule type" value="Genomic_DNA"/>
</dbReference>
<proteinExistence type="inferred from homology"/>
<dbReference type="Proteomes" id="UP000029223">
    <property type="component" value="Unassembled WGS sequence"/>
</dbReference>
<evidence type="ECO:0000256" key="7">
    <source>
        <dbReference type="ARBA" id="ARBA00023136"/>
    </source>
</evidence>
<keyword evidence="5" id="KW-0133">Cell shape</keyword>
<evidence type="ECO:0000313" key="9">
    <source>
        <dbReference type="Proteomes" id="UP000029223"/>
    </source>
</evidence>
<keyword evidence="7" id="KW-0472">Membrane</keyword>
<dbReference type="PANTHER" id="PTHR37484">
    <property type="entry name" value="ROD SHAPE-DETERMINING PROTEIN MRED"/>
    <property type="match status" value="1"/>
</dbReference>
<keyword evidence="6" id="KW-1133">Transmembrane helix</keyword>